<evidence type="ECO:0000256" key="1">
    <source>
        <dbReference type="SAM" id="MobiDB-lite"/>
    </source>
</evidence>
<comment type="caution">
    <text evidence="2">The sequence shown here is derived from an EMBL/GenBank/DDBJ whole genome shotgun (WGS) entry which is preliminary data.</text>
</comment>
<sequence>MSKKKLSNRPEWNDRFVETQDFKSSKADLLQKKINLVSKNRKAAKQEWRNKQEALMRGQVPQEYKEWLGPKQKKFTAMSTFCNDRALHDEYQNRFRKRQESAFTQPKRVNHKKMQREVEKKELKMQGALNNDFQKPQKGQKGRKRPITSTKPATIRDKRVIDYAQDSPKQEEEDVFKVYDKYDRKDYKFNSDLHGEDKHNDQEQLDEVIDIMNDNNPTYNPPEEKERENKEHDYLDFQANLDNLKKIHQEQEKFDFANDDLDSCFGKLNSLLGSKPFEKPVEQRSEPEKVDFIASKAPEIVKPQTSGFQSDYSAYNFNLPPMPKLETQDYTDKPEYLQKEDENPAEEVPSLIPNYKGIYSYENSENQNPNLNPLQSLACTFAKNEASPDTFKLGQGLNDPQSLFKPYEHPEQPSWQGNMSNAQYSSELEVSPIDKNEKTSISPESIENKSQERTQGIAPNKLQWNNREQNSYVNNFTPADNDSDDEEEEEHREIPIHIVRHMAQYQAPSPNYPAAPQNPSSKTCFADLIQNTHNTNSSTSNSIQTAQNPTFQKPQPTPVQSTFVAAPSNPPAPATDFSILNTSDSDLANIRALIQSTQNDIQNMNININLYE</sequence>
<feature type="compositionally biased region" description="Polar residues" evidence="1">
    <location>
        <begin position="462"/>
        <end position="478"/>
    </location>
</feature>
<feature type="compositionally biased region" description="Basic and acidic residues" evidence="1">
    <location>
        <begin position="115"/>
        <end position="124"/>
    </location>
</feature>
<feature type="compositionally biased region" description="Acidic residues" evidence="1">
    <location>
        <begin position="481"/>
        <end position="490"/>
    </location>
</feature>
<dbReference type="AlphaFoldDB" id="A0AAD1U7U3"/>
<evidence type="ECO:0000313" key="2">
    <source>
        <dbReference type="EMBL" id="CAI2362227.1"/>
    </source>
</evidence>
<organism evidence="2 3">
    <name type="scientific">Euplotes crassus</name>
    <dbReference type="NCBI Taxonomy" id="5936"/>
    <lineage>
        <taxon>Eukaryota</taxon>
        <taxon>Sar</taxon>
        <taxon>Alveolata</taxon>
        <taxon>Ciliophora</taxon>
        <taxon>Intramacronucleata</taxon>
        <taxon>Spirotrichea</taxon>
        <taxon>Hypotrichia</taxon>
        <taxon>Euplotida</taxon>
        <taxon>Euplotidae</taxon>
        <taxon>Moneuplotes</taxon>
    </lineage>
</organism>
<feature type="compositionally biased region" description="Low complexity" evidence="1">
    <location>
        <begin position="532"/>
        <end position="545"/>
    </location>
</feature>
<gene>
    <name evidence="2" type="ORF">ECRASSUSDP1_LOCUS3549</name>
</gene>
<feature type="compositionally biased region" description="Polar residues" evidence="1">
    <location>
        <begin position="546"/>
        <end position="558"/>
    </location>
</feature>
<feature type="region of interest" description="Disordered" evidence="1">
    <location>
        <begin position="99"/>
        <end position="175"/>
    </location>
</feature>
<dbReference type="Proteomes" id="UP001295684">
    <property type="component" value="Unassembled WGS sequence"/>
</dbReference>
<feature type="region of interest" description="Disordered" evidence="1">
    <location>
        <begin position="532"/>
        <end position="558"/>
    </location>
</feature>
<evidence type="ECO:0000313" key="3">
    <source>
        <dbReference type="Proteomes" id="UP001295684"/>
    </source>
</evidence>
<reference evidence="2" key="1">
    <citation type="submission" date="2023-07" db="EMBL/GenBank/DDBJ databases">
        <authorList>
            <consortium name="AG Swart"/>
            <person name="Singh M."/>
            <person name="Singh A."/>
            <person name="Seah K."/>
            <person name="Emmerich C."/>
        </authorList>
    </citation>
    <scope>NUCLEOTIDE SEQUENCE</scope>
    <source>
        <strain evidence="2">DP1</strain>
    </source>
</reference>
<protein>
    <submittedName>
        <fullName evidence="2">Uncharacterized protein</fullName>
    </submittedName>
</protein>
<accession>A0AAD1U7U3</accession>
<feature type="compositionally biased region" description="Polar residues" evidence="1">
    <location>
        <begin position="413"/>
        <end position="428"/>
    </location>
</feature>
<feature type="region of interest" description="Disordered" evidence="1">
    <location>
        <begin position="388"/>
        <end position="491"/>
    </location>
</feature>
<dbReference type="EMBL" id="CAMPGE010003393">
    <property type="protein sequence ID" value="CAI2362227.1"/>
    <property type="molecule type" value="Genomic_DNA"/>
</dbReference>
<proteinExistence type="predicted"/>
<keyword evidence="3" id="KW-1185">Reference proteome</keyword>
<name>A0AAD1U7U3_EUPCR</name>